<name>A0A061S2W9_9CHLO</name>
<feature type="region of interest" description="Disordered" evidence="1">
    <location>
        <begin position="110"/>
        <end position="195"/>
    </location>
</feature>
<gene>
    <name evidence="2" type="ORF">TSPGSL018_18507</name>
</gene>
<sequence>MTTLPQTVASASELEAALDSVLSELSEIYATTSGRASLLNFVLEDLKGGNRWLRDLLAKAREASDPQASDTKERNRPASGAESEAHVSDGNSSEIDACASVESILAQARAIRGSEQASDGPRIGRGGSRHCRPPHGSGAASRGALRGSRGGDRGSARGGRRPPERSRRGTGSEAAATPEGGHRGGEGKRGAEPRS</sequence>
<evidence type="ECO:0000313" key="2">
    <source>
        <dbReference type="EMBL" id="JAC77101.1"/>
    </source>
</evidence>
<feature type="region of interest" description="Disordered" evidence="1">
    <location>
        <begin position="61"/>
        <end position="94"/>
    </location>
</feature>
<proteinExistence type="predicted"/>
<feature type="compositionally biased region" description="Low complexity" evidence="1">
    <location>
        <begin position="136"/>
        <end position="147"/>
    </location>
</feature>
<accession>A0A061S2W9</accession>
<dbReference type="AlphaFoldDB" id="A0A061S2W9"/>
<dbReference type="EMBL" id="GBEZ01008438">
    <property type="protein sequence ID" value="JAC77101.1"/>
    <property type="molecule type" value="Transcribed_RNA"/>
</dbReference>
<reference evidence="2" key="1">
    <citation type="submission" date="2014-05" db="EMBL/GenBank/DDBJ databases">
        <title>The transcriptome of the halophilic microalga Tetraselmis sp. GSL018 isolated from the Great Salt Lake, Utah.</title>
        <authorList>
            <person name="Jinkerson R.E."/>
            <person name="D'Adamo S."/>
            <person name="Posewitz M.C."/>
        </authorList>
    </citation>
    <scope>NUCLEOTIDE SEQUENCE</scope>
    <source>
        <strain evidence="2">GSL018</strain>
    </source>
</reference>
<organism evidence="2">
    <name type="scientific">Tetraselmis sp. GSL018</name>
    <dbReference type="NCBI Taxonomy" id="582737"/>
    <lineage>
        <taxon>Eukaryota</taxon>
        <taxon>Viridiplantae</taxon>
        <taxon>Chlorophyta</taxon>
        <taxon>core chlorophytes</taxon>
        <taxon>Chlorodendrophyceae</taxon>
        <taxon>Chlorodendrales</taxon>
        <taxon>Chlorodendraceae</taxon>
        <taxon>Tetraselmis</taxon>
    </lineage>
</organism>
<feature type="non-terminal residue" evidence="2">
    <location>
        <position position="195"/>
    </location>
</feature>
<protein>
    <submittedName>
        <fullName evidence="2">Uncharacterized protein</fullName>
    </submittedName>
</protein>
<feature type="compositionally biased region" description="Basic and acidic residues" evidence="1">
    <location>
        <begin position="180"/>
        <end position="195"/>
    </location>
</feature>
<feature type="compositionally biased region" description="Basic and acidic residues" evidence="1">
    <location>
        <begin position="149"/>
        <end position="167"/>
    </location>
</feature>
<evidence type="ECO:0000256" key="1">
    <source>
        <dbReference type="SAM" id="MobiDB-lite"/>
    </source>
</evidence>
<feature type="compositionally biased region" description="Basic and acidic residues" evidence="1">
    <location>
        <begin position="61"/>
        <end position="76"/>
    </location>
</feature>